<evidence type="ECO:0000256" key="2">
    <source>
        <dbReference type="ARBA" id="ARBA00004496"/>
    </source>
</evidence>
<dbReference type="Proteomes" id="UP000271889">
    <property type="component" value="Unassembled WGS sequence"/>
</dbReference>
<dbReference type="AlphaFoldDB" id="A0A3P7LXI1"/>
<proteinExistence type="inferred from homology"/>
<dbReference type="SMART" id="SM00088">
    <property type="entry name" value="PINT"/>
    <property type="match status" value="1"/>
</dbReference>
<accession>A0A3P7LXI1</accession>
<protein>
    <recommendedName>
        <fullName evidence="7">PCI domain-containing protein</fullName>
    </recommendedName>
</protein>
<dbReference type="PANTHER" id="PTHR14145">
    <property type="entry name" value="26S PROTESOME SUBUNIT 6"/>
    <property type="match status" value="1"/>
</dbReference>
<evidence type="ECO:0000256" key="1">
    <source>
        <dbReference type="ARBA" id="ARBA00004123"/>
    </source>
</evidence>
<dbReference type="OrthoDB" id="422427at2759"/>
<keyword evidence="4" id="KW-0963">Cytoplasm</keyword>
<evidence type="ECO:0000313" key="8">
    <source>
        <dbReference type="EMBL" id="VDN21735.1"/>
    </source>
</evidence>
<dbReference type="EMBL" id="UYRV01105892">
    <property type="protein sequence ID" value="VDN21735.1"/>
    <property type="molecule type" value="Genomic_DNA"/>
</dbReference>
<evidence type="ECO:0000313" key="9">
    <source>
        <dbReference type="Proteomes" id="UP000271889"/>
    </source>
</evidence>
<evidence type="ECO:0000256" key="6">
    <source>
        <dbReference type="ARBA" id="ARBA00023242"/>
    </source>
</evidence>
<dbReference type="SUPFAM" id="SSF46785">
    <property type="entry name" value="Winged helix' DNA-binding domain"/>
    <property type="match status" value="1"/>
</dbReference>
<dbReference type="Pfam" id="PF01399">
    <property type="entry name" value="PCI"/>
    <property type="match status" value="1"/>
</dbReference>
<feature type="domain" description="PCI" evidence="7">
    <location>
        <begin position="1"/>
        <end position="155"/>
    </location>
</feature>
<comment type="subcellular location">
    <subcellularLocation>
        <location evidence="2">Cytoplasm</location>
    </subcellularLocation>
    <subcellularLocation>
        <location evidence="1">Nucleus</location>
    </subcellularLocation>
</comment>
<name>A0A3P7LXI1_CYLGO</name>
<dbReference type="PROSITE" id="PS50250">
    <property type="entry name" value="PCI"/>
    <property type="match status" value="1"/>
</dbReference>
<evidence type="ECO:0000256" key="5">
    <source>
        <dbReference type="ARBA" id="ARBA00022790"/>
    </source>
</evidence>
<evidence type="ECO:0000256" key="3">
    <source>
        <dbReference type="ARBA" id="ARBA00008793"/>
    </source>
</evidence>
<keyword evidence="6" id="KW-0539">Nucleus</keyword>
<organism evidence="8 9">
    <name type="scientific">Cylicostephanus goldi</name>
    <name type="common">Nematode worm</name>
    <dbReference type="NCBI Taxonomy" id="71465"/>
    <lineage>
        <taxon>Eukaryota</taxon>
        <taxon>Metazoa</taxon>
        <taxon>Ecdysozoa</taxon>
        <taxon>Nematoda</taxon>
        <taxon>Chromadorea</taxon>
        <taxon>Rhabditida</taxon>
        <taxon>Rhabditina</taxon>
        <taxon>Rhabditomorpha</taxon>
        <taxon>Strongyloidea</taxon>
        <taxon>Strongylidae</taxon>
        <taxon>Cylicostephanus</taxon>
    </lineage>
</organism>
<comment type="similarity">
    <text evidence="3">Belongs to the CSN1 family.</text>
</comment>
<gene>
    <name evidence="8" type="ORF">CGOC_LOCUS9122</name>
</gene>
<dbReference type="GO" id="GO:0008180">
    <property type="term" value="C:COP9 signalosome"/>
    <property type="evidence" value="ECO:0007669"/>
    <property type="project" value="UniProtKB-KW"/>
</dbReference>
<sequence>MAVYCTLCAIASYDRSELKKKVIHDGNCRHVLSSLSNFYLMKFLESEPRLVELLQCIVKSQFGRALDILKEMKDRFLLDPYLSPHVDPLYAVIRERALLQYLEPFASADLNAMANVFRTDLRSLENELVALCEQGQLAARIDAVGATIRMVLTDEREENYKKWVLVIHIQYGSFL</sequence>
<dbReference type="Gene3D" id="1.25.40.570">
    <property type="match status" value="1"/>
</dbReference>
<keyword evidence="5" id="KW-0736">Signalosome</keyword>
<dbReference type="GO" id="GO:0005737">
    <property type="term" value="C:cytoplasm"/>
    <property type="evidence" value="ECO:0007669"/>
    <property type="project" value="UniProtKB-SubCell"/>
</dbReference>
<dbReference type="PANTHER" id="PTHR14145:SF2">
    <property type="entry name" value="COP9 SIGNALOSOME COMPLEX SUBUNIT 1"/>
    <property type="match status" value="1"/>
</dbReference>
<dbReference type="InterPro" id="IPR000717">
    <property type="entry name" value="PCI_dom"/>
</dbReference>
<evidence type="ECO:0000259" key="7">
    <source>
        <dbReference type="PROSITE" id="PS50250"/>
    </source>
</evidence>
<dbReference type="InterPro" id="IPR019585">
    <property type="entry name" value="Rpn7/CSN1"/>
</dbReference>
<dbReference type="InterPro" id="IPR036390">
    <property type="entry name" value="WH_DNA-bd_sf"/>
</dbReference>
<evidence type="ECO:0000256" key="4">
    <source>
        <dbReference type="ARBA" id="ARBA00022490"/>
    </source>
</evidence>
<reference evidence="8 9" key="1">
    <citation type="submission" date="2018-11" db="EMBL/GenBank/DDBJ databases">
        <authorList>
            <consortium name="Pathogen Informatics"/>
        </authorList>
    </citation>
    <scope>NUCLEOTIDE SEQUENCE [LARGE SCALE GENOMIC DNA]</scope>
</reference>
<keyword evidence="9" id="KW-1185">Reference proteome</keyword>